<reference evidence="2" key="1">
    <citation type="journal article" date="2021" name="Proc. Natl. Acad. Sci. U.S.A.">
        <title>A Catalog of Tens of Thousands of Viruses from Human Metagenomes Reveals Hidden Associations with Chronic Diseases.</title>
        <authorList>
            <person name="Tisza M.J."/>
            <person name="Buck C.B."/>
        </authorList>
    </citation>
    <scope>NUCLEOTIDE SEQUENCE</scope>
    <source>
        <strain evidence="2">CtW4q29</strain>
    </source>
</reference>
<accession>A0A8S5TRX6</accession>
<dbReference type="EMBL" id="BK015913">
    <property type="protein sequence ID" value="DAF84936.1"/>
    <property type="molecule type" value="Genomic_DNA"/>
</dbReference>
<feature type="region of interest" description="Disordered" evidence="1">
    <location>
        <begin position="1"/>
        <end position="37"/>
    </location>
</feature>
<name>A0A8S5TRX6_9CAUD</name>
<sequence length="37" mass="3980">MPRKGRPQRVTEENVSRSAKAGQDCNAVPSRPAGEEA</sequence>
<evidence type="ECO:0000313" key="2">
    <source>
        <dbReference type="EMBL" id="DAF84936.1"/>
    </source>
</evidence>
<protein>
    <submittedName>
        <fullName evidence="2">Uncharacterized protein</fullName>
    </submittedName>
</protein>
<evidence type="ECO:0000256" key="1">
    <source>
        <dbReference type="SAM" id="MobiDB-lite"/>
    </source>
</evidence>
<organism evidence="2">
    <name type="scientific">Siphoviridae sp. ctW4q29</name>
    <dbReference type="NCBI Taxonomy" id="2825535"/>
    <lineage>
        <taxon>Viruses</taxon>
        <taxon>Duplodnaviria</taxon>
        <taxon>Heunggongvirae</taxon>
        <taxon>Uroviricota</taxon>
        <taxon>Caudoviricetes</taxon>
    </lineage>
</organism>
<proteinExistence type="predicted"/>